<accession>R7UWS0</accession>
<evidence type="ECO:0000313" key="3">
    <source>
        <dbReference type="Proteomes" id="UP000014760"/>
    </source>
</evidence>
<proteinExistence type="predicted"/>
<dbReference type="HOGENOM" id="CLU_1733211_0_0_1"/>
<protein>
    <submittedName>
        <fullName evidence="1 2">Uncharacterized protein</fullName>
    </submittedName>
</protein>
<name>R7UWS0_CAPTE</name>
<dbReference type="EMBL" id="AMQN01006935">
    <property type="status" value="NOT_ANNOTATED_CDS"/>
    <property type="molecule type" value="Genomic_DNA"/>
</dbReference>
<reference evidence="3" key="1">
    <citation type="submission" date="2012-12" db="EMBL/GenBank/DDBJ databases">
        <authorList>
            <person name="Hellsten U."/>
            <person name="Grimwood J."/>
            <person name="Chapman J.A."/>
            <person name="Shapiro H."/>
            <person name="Aerts A."/>
            <person name="Otillar R.P."/>
            <person name="Terry A.Y."/>
            <person name="Boore J.L."/>
            <person name="Simakov O."/>
            <person name="Marletaz F."/>
            <person name="Cho S.-J."/>
            <person name="Edsinger-Gonzales E."/>
            <person name="Havlak P."/>
            <person name="Kuo D.-H."/>
            <person name="Larsson T."/>
            <person name="Lv J."/>
            <person name="Arendt D."/>
            <person name="Savage R."/>
            <person name="Osoegawa K."/>
            <person name="de Jong P."/>
            <person name="Lindberg D.R."/>
            <person name="Seaver E.C."/>
            <person name="Weisblat D.A."/>
            <person name="Putnam N.H."/>
            <person name="Grigoriev I.V."/>
            <person name="Rokhsar D.S."/>
        </authorList>
    </citation>
    <scope>NUCLEOTIDE SEQUENCE</scope>
    <source>
        <strain evidence="3">I ESC-2004</strain>
    </source>
</reference>
<keyword evidence="3" id="KW-1185">Reference proteome</keyword>
<sequence>MGNETSKINHKDYKTRIGAEALCNRRLPSNGRTNDRLIDGGQVCRPGVPAQLMHNLECDVIDDSLDGDSRQRMVLTLRGSTSEFVFSKSFGYHNEKVLSHKIPFVRYNFDITSKNGNLLLSLDQNGGHDIRSWMRIQMAKETKFNIDNQAI</sequence>
<dbReference type="EMBL" id="KB299568">
    <property type="protein sequence ID" value="ELU07856.1"/>
    <property type="molecule type" value="Genomic_DNA"/>
</dbReference>
<dbReference type="Proteomes" id="UP000014760">
    <property type="component" value="Unassembled WGS sequence"/>
</dbReference>
<evidence type="ECO:0000313" key="2">
    <source>
        <dbReference type="EnsemblMetazoa" id="CapteP203884"/>
    </source>
</evidence>
<evidence type="ECO:0000313" key="1">
    <source>
        <dbReference type="EMBL" id="ELU07856.1"/>
    </source>
</evidence>
<organism evidence="1">
    <name type="scientific">Capitella teleta</name>
    <name type="common">Polychaete worm</name>
    <dbReference type="NCBI Taxonomy" id="283909"/>
    <lineage>
        <taxon>Eukaryota</taxon>
        <taxon>Metazoa</taxon>
        <taxon>Spiralia</taxon>
        <taxon>Lophotrochozoa</taxon>
        <taxon>Annelida</taxon>
        <taxon>Polychaeta</taxon>
        <taxon>Sedentaria</taxon>
        <taxon>Scolecida</taxon>
        <taxon>Capitellidae</taxon>
        <taxon>Capitella</taxon>
    </lineage>
</organism>
<reference evidence="2" key="3">
    <citation type="submission" date="2015-06" db="UniProtKB">
        <authorList>
            <consortium name="EnsemblMetazoa"/>
        </authorList>
    </citation>
    <scope>IDENTIFICATION</scope>
</reference>
<dbReference type="AlphaFoldDB" id="R7UWS0"/>
<gene>
    <name evidence="1" type="ORF">CAPTEDRAFT_203884</name>
</gene>
<reference evidence="1 3" key="2">
    <citation type="journal article" date="2013" name="Nature">
        <title>Insights into bilaterian evolution from three spiralian genomes.</title>
        <authorList>
            <person name="Simakov O."/>
            <person name="Marletaz F."/>
            <person name="Cho S.J."/>
            <person name="Edsinger-Gonzales E."/>
            <person name="Havlak P."/>
            <person name="Hellsten U."/>
            <person name="Kuo D.H."/>
            <person name="Larsson T."/>
            <person name="Lv J."/>
            <person name="Arendt D."/>
            <person name="Savage R."/>
            <person name="Osoegawa K."/>
            <person name="de Jong P."/>
            <person name="Grimwood J."/>
            <person name="Chapman J.A."/>
            <person name="Shapiro H."/>
            <person name="Aerts A."/>
            <person name="Otillar R.P."/>
            <person name="Terry A.Y."/>
            <person name="Boore J.L."/>
            <person name="Grigoriev I.V."/>
            <person name="Lindberg D.R."/>
            <person name="Seaver E.C."/>
            <person name="Weisblat D.A."/>
            <person name="Putnam N.H."/>
            <person name="Rokhsar D.S."/>
        </authorList>
    </citation>
    <scope>NUCLEOTIDE SEQUENCE</scope>
    <source>
        <strain evidence="1 3">I ESC-2004</strain>
    </source>
</reference>
<dbReference type="EnsemblMetazoa" id="CapteT203884">
    <property type="protein sequence ID" value="CapteP203884"/>
    <property type="gene ID" value="CapteG203884"/>
</dbReference>